<dbReference type="SUPFAM" id="SSF51905">
    <property type="entry name" value="FAD/NAD(P)-binding domain"/>
    <property type="match status" value="1"/>
</dbReference>
<dbReference type="EMBL" id="JAAMRR010000137">
    <property type="protein sequence ID" value="NGX94156.1"/>
    <property type="molecule type" value="Genomic_DNA"/>
</dbReference>
<evidence type="ECO:0000256" key="1">
    <source>
        <dbReference type="ARBA" id="ARBA00001974"/>
    </source>
</evidence>
<keyword evidence="6" id="KW-1185">Reference proteome</keyword>
<proteinExistence type="predicted"/>
<dbReference type="InterPro" id="IPR036188">
    <property type="entry name" value="FAD/NAD-bd_sf"/>
</dbReference>
<dbReference type="Pfam" id="PF21274">
    <property type="entry name" value="Rng_hyd_C"/>
    <property type="match status" value="1"/>
</dbReference>
<organism evidence="5 6">
    <name type="scientific">Candidatus Afipia apatlaquensis</name>
    <dbReference type="NCBI Taxonomy" id="2712852"/>
    <lineage>
        <taxon>Bacteria</taxon>
        <taxon>Pseudomonadati</taxon>
        <taxon>Pseudomonadota</taxon>
        <taxon>Alphaproteobacteria</taxon>
        <taxon>Hyphomicrobiales</taxon>
        <taxon>Nitrobacteraceae</taxon>
        <taxon>Afipia</taxon>
    </lineage>
</organism>
<dbReference type="InterPro" id="IPR002938">
    <property type="entry name" value="FAD-bd"/>
</dbReference>
<keyword evidence="2" id="KW-0285">Flavoprotein</keyword>
<dbReference type="PANTHER" id="PTHR43004:SF19">
    <property type="entry name" value="BINDING MONOOXYGENASE, PUTATIVE (JCVI)-RELATED"/>
    <property type="match status" value="1"/>
</dbReference>
<reference evidence="5" key="1">
    <citation type="submission" date="2020-02" db="EMBL/GenBank/DDBJ databases">
        <title>Draft genome sequence of Candidatus Afipia apatlaquensis IBT-C3, a potential strain for decolorization of textile dyes.</title>
        <authorList>
            <person name="Sanchez-Reyes A."/>
            <person name="Breton-Deval L."/>
            <person name="Mangelson H."/>
            <person name="Sanchez-Flores A."/>
        </authorList>
    </citation>
    <scope>NUCLEOTIDE SEQUENCE [LARGE SCALE GENOMIC DNA]</scope>
    <source>
        <strain evidence="5">IBT-C3</strain>
    </source>
</reference>
<dbReference type="Gene3D" id="3.40.30.120">
    <property type="match status" value="1"/>
</dbReference>
<comment type="caution">
    <text evidence="5">The sequence shown here is derived from an EMBL/GenBank/DDBJ whole genome shotgun (WGS) entry which is preliminary data.</text>
</comment>
<dbReference type="PANTHER" id="PTHR43004">
    <property type="entry name" value="TRK SYSTEM POTASSIUM UPTAKE PROTEIN"/>
    <property type="match status" value="1"/>
</dbReference>
<sequence length="586" mass="65215">MNVIARPVPNIDVDVVICGGGPVGLSLAYLLGRWGLRTILFEKRASTTSLPKGQYVHAQTAELYRQWGVWSLLEKCGWPIERSNGQGVYVNVARGPVAEVRATTGNEADYKEKWEHLTPVYPRKIPASDYEAALCKQALQWPSVDVRFSTRVIDVQPYDTHVSVRVREDAGAEHEIRGRYLVACDGAHSFVRNRVGQGEDHGPAFLNQVLVEFNASLDDALGRDGFFHSFVIDPRYAGWFGSKHPDTGVWRYSFRHDEDAVPDNDVILARIRGALGMDIPIEILRTYRFDYTTGLLRRWREGNVFFAGDAAHWHSPWGGYGANSGVQDSNNLAWKLAMVFKGMASDDLLDSYEIERKAKAWQVVKAATYNSLHFQSIVQSVIVGEPKLASHGELSDVGRQFLQQRFDPHGANTVLHTGFQLGTVYDSQAVMSDGVAAPTPDLKDYVETTVPGVRAPHIWLRDKRGERLSLVDLWGESFVLVIGKNGAAWRQAVDALRARQDIPLTIVDASSGGEYQTTDPKFSELYTGRDGEGVVLVRPDGFVARRFHGDAVRDGFRFLEETFDHILGKRRPDAVTASGVYADVVG</sequence>
<dbReference type="PRINTS" id="PR00420">
    <property type="entry name" value="RNGMNOXGNASE"/>
</dbReference>
<dbReference type="Pfam" id="PF01494">
    <property type="entry name" value="FAD_binding_3"/>
    <property type="match status" value="1"/>
</dbReference>
<dbReference type="GO" id="GO:0071949">
    <property type="term" value="F:FAD binding"/>
    <property type="evidence" value="ECO:0007669"/>
    <property type="project" value="InterPro"/>
</dbReference>
<name>A0A7C9RG71_9BRAD</name>
<dbReference type="AlphaFoldDB" id="A0A7C9RG71"/>
<dbReference type="Gene3D" id="3.30.9.10">
    <property type="entry name" value="D-Amino Acid Oxidase, subunit A, domain 2"/>
    <property type="match status" value="1"/>
</dbReference>
<keyword evidence="3" id="KW-0274">FAD</keyword>
<dbReference type="InterPro" id="IPR050641">
    <property type="entry name" value="RIFMO-like"/>
</dbReference>
<evidence type="ECO:0000313" key="5">
    <source>
        <dbReference type="EMBL" id="NGX94156.1"/>
    </source>
</evidence>
<gene>
    <name evidence="5" type="ORF">G4V63_02580</name>
</gene>
<dbReference type="GO" id="GO:0016709">
    <property type="term" value="F:oxidoreductase activity, acting on paired donors, with incorporation or reduction of molecular oxygen, NAD(P)H as one donor, and incorporation of one atom of oxygen"/>
    <property type="evidence" value="ECO:0007669"/>
    <property type="project" value="UniProtKB-ARBA"/>
</dbReference>
<dbReference type="Proteomes" id="UP000480266">
    <property type="component" value="Unassembled WGS sequence"/>
</dbReference>
<protein>
    <recommendedName>
        <fullName evidence="4">FAD-binding domain-containing protein</fullName>
    </recommendedName>
</protein>
<evidence type="ECO:0000256" key="3">
    <source>
        <dbReference type="ARBA" id="ARBA00022827"/>
    </source>
</evidence>
<dbReference type="Gene3D" id="3.50.50.60">
    <property type="entry name" value="FAD/NAD(P)-binding domain"/>
    <property type="match status" value="1"/>
</dbReference>
<comment type="cofactor">
    <cofactor evidence="1">
        <name>FAD</name>
        <dbReference type="ChEBI" id="CHEBI:57692"/>
    </cofactor>
</comment>
<feature type="domain" description="FAD-binding" evidence="4">
    <location>
        <begin position="12"/>
        <end position="366"/>
    </location>
</feature>
<evidence type="ECO:0000259" key="4">
    <source>
        <dbReference type="Pfam" id="PF01494"/>
    </source>
</evidence>
<accession>A0A7C9RG71</accession>
<evidence type="ECO:0000256" key="2">
    <source>
        <dbReference type="ARBA" id="ARBA00022630"/>
    </source>
</evidence>
<evidence type="ECO:0000313" key="6">
    <source>
        <dbReference type="Proteomes" id="UP000480266"/>
    </source>
</evidence>